<sequence length="71" mass="7858">MYPITLSRALSKICANLYSTIWAPTTRFQKLGSIGLISPQHPATLTSVFMHSYSKNKEFGRGLVPTSNNIT</sequence>
<reference evidence="1" key="1">
    <citation type="submission" date="2021-09" db="EMBL/GenBank/DDBJ databases">
        <authorList>
            <consortium name="AG Swart"/>
            <person name="Singh M."/>
            <person name="Singh A."/>
            <person name="Seah K."/>
            <person name="Emmerich C."/>
        </authorList>
    </citation>
    <scope>NUCLEOTIDE SEQUENCE</scope>
    <source>
        <strain evidence="1">ATCC30299</strain>
    </source>
</reference>
<accession>A0AAU9II03</accession>
<dbReference type="AlphaFoldDB" id="A0AAU9II03"/>
<organism evidence="1 2">
    <name type="scientific">Blepharisma stoltei</name>
    <dbReference type="NCBI Taxonomy" id="1481888"/>
    <lineage>
        <taxon>Eukaryota</taxon>
        <taxon>Sar</taxon>
        <taxon>Alveolata</taxon>
        <taxon>Ciliophora</taxon>
        <taxon>Postciliodesmatophora</taxon>
        <taxon>Heterotrichea</taxon>
        <taxon>Heterotrichida</taxon>
        <taxon>Blepharismidae</taxon>
        <taxon>Blepharisma</taxon>
    </lineage>
</organism>
<gene>
    <name evidence="1" type="ORF">BSTOLATCC_MIC3714</name>
</gene>
<keyword evidence="2" id="KW-1185">Reference proteome</keyword>
<dbReference type="Proteomes" id="UP001162131">
    <property type="component" value="Unassembled WGS sequence"/>
</dbReference>
<evidence type="ECO:0000313" key="1">
    <source>
        <dbReference type="EMBL" id="CAG9311424.1"/>
    </source>
</evidence>
<comment type="caution">
    <text evidence="1">The sequence shown here is derived from an EMBL/GenBank/DDBJ whole genome shotgun (WGS) entry which is preliminary data.</text>
</comment>
<protein>
    <submittedName>
        <fullName evidence="1">Uncharacterized protein</fullName>
    </submittedName>
</protein>
<evidence type="ECO:0000313" key="2">
    <source>
        <dbReference type="Proteomes" id="UP001162131"/>
    </source>
</evidence>
<name>A0AAU9II03_9CILI</name>
<dbReference type="EMBL" id="CAJZBQ010000004">
    <property type="protein sequence ID" value="CAG9311424.1"/>
    <property type="molecule type" value="Genomic_DNA"/>
</dbReference>
<proteinExistence type="predicted"/>